<keyword evidence="4" id="KW-0511">Multifunctional enzyme</keyword>
<proteinExistence type="predicted"/>
<feature type="domain" description="Carrier" evidence="6">
    <location>
        <begin position="90"/>
        <end position="165"/>
    </location>
</feature>
<dbReference type="InterPro" id="IPR006162">
    <property type="entry name" value="Ppantetheine_attach_site"/>
</dbReference>
<keyword evidence="1" id="KW-0596">Phosphopantetheine</keyword>
<feature type="compositionally biased region" description="Low complexity" evidence="5">
    <location>
        <begin position="65"/>
        <end position="74"/>
    </location>
</feature>
<feature type="region of interest" description="Disordered" evidence="5">
    <location>
        <begin position="61"/>
        <end position="83"/>
    </location>
</feature>
<keyword evidence="8" id="KW-1185">Reference proteome</keyword>
<keyword evidence="3" id="KW-0808">Transferase</keyword>
<dbReference type="PANTHER" id="PTHR43775:SF51">
    <property type="entry name" value="INACTIVE PHENOLPHTHIOCEROL SYNTHESIS POLYKETIDE SYNTHASE TYPE I PKS1-RELATED"/>
    <property type="match status" value="1"/>
</dbReference>
<accession>A0ABY8ANA7</accession>
<dbReference type="InterPro" id="IPR050091">
    <property type="entry name" value="PKS_NRPS_Biosynth_Enz"/>
</dbReference>
<evidence type="ECO:0000256" key="3">
    <source>
        <dbReference type="ARBA" id="ARBA00022679"/>
    </source>
</evidence>
<name>A0ABY8ANA7_9ACTN</name>
<dbReference type="Proteomes" id="UP001218629">
    <property type="component" value="Chromosome"/>
</dbReference>
<dbReference type="PROSITE" id="PS00012">
    <property type="entry name" value="PHOSPHOPANTETHEINE"/>
    <property type="match status" value="1"/>
</dbReference>
<dbReference type="InterPro" id="IPR009081">
    <property type="entry name" value="PP-bd_ACP"/>
</dbReference>
<dbReference type="PROSITE" id="PS50075">
    <property type="entry name" value="CARRIER"/>
    <property type="match status" value="1"/>
</dbReference>
<protein>
    <submittedName>
        <fullName evidence="7">Phosphopantetheine-binding protein</fullName>
    </submittedName>
</protein>
<dbReference type="InterPro" id="IPR020806">
    <property type="entry name" value="PKS_PP-bd"/>
</dbReference>
<dbReference type="Gene3D" id="1.10.1200.10">
    <property type="entry name" value="ACP-like"/>
    <property type="match status" value="1"/>
</dbReference>
<keyword evidence="2" id="KW-0597">Phosphoprotein</keyword>
<evidence type="ECO:0000256" key="5">
    <source>
        <dbReference type="SAM" id="MobiDB-lite"/>
    </source>
</evidence>
<organism evidence="7 8">
    <name type="scientific">Streptomyces yunnanensis</name>
    <dbReference type="NCBI Taxonomy" id="156453"/>
    <lineage>
        <taxon>Bacteria</taxon>
        <taxon>Bacillati</taxon>
        <taxon>Actinomycetota</taxon>
        <taxon>Actinomycetes</taxon>
        <taxon>Kitasatosporales</taxon>
        <taxon>Streptomycetaceae</taxon>
        <taxon>Streptomyces</taxon>
    </lineage>
</organism>
<dbReference type="EMBL" id="CP095749">
    <property type="protein sequence ID" value="WEB46111.1"/>
    <property type="molecule type" value="Genomic_DNA"/>
</dbReference>
<evidence type="ECO:0000313" key="7">
    <source>
        <dbReference type="EMBL" id="WEB46111.1"/>
    </source>
</evidence>
<evidence type="ECO:0000259" key="6">
    <source>
        <dbReference type="PROSITE" id="PS50075"/>
    </source>
</evidence>
<evidence type="ECO:0000256" key="1">
    <source>
        <dbReference type="ARBA" id="ARBA00022450"/>
    </source>
</evidence>
<dbReference type="Gene3D" id="3.40.50.720">
    <property type="entry name" value="NAD(P)-binding Rossmann-like Domain"/>
    <property type="match status" value="1"/>
</dbReference>
<dbReference type="SUPFAM" id="SSF47336">
    <property type="entry name" value="ACP-like"/>
    <property type="match status" value="1"/>
</dbReference>
<dbReference type="SMART" id="SM00823">
    <property type="entry name" value="PKS_PP"/>
    <property type="match status" value="1"/>
</dbReference>
<evidence type="ECO:0000256" key="2">
    <source>
        <dbReference type="ARBA" id="ARBA00022553"/>
    </source>
</evidence>
<reference evidence="7 8" key="1">
    <citation type="submission" date="2022-03" db="EMBL/GenBank/DDBJ databases">
        <title>Streptomyces yunnanensis P86,complete genome.</title>
        <authorList>
            <person name="Chen S."/>
            <person name="Zhang Q."/>
        </authorList>
    </citation>
    <scope>NUCLEOTIDE SEQUENCE [LARGE SCALE GENOMIC DNA]</scope>
    <source>
        <strain evidence="7 8">P86</strain>
    </source>
</reference>
<gene>
    <name evidence="7" type="ORF">MOV08_43100</name>
</gene>
<sequence length="249" mass="26005">MDRTGIRALTVEQGLALWDTATGSDRVHLVPIGLDLVTVAGLGEEGIPPLLRDLVRPARRRRSARSAAPAESPADLARRLGRLSPTERDRQVLNLVLGQIAAVLGYPSADGVPADGPFGDLGFDSLSSVELRNRLNTATGLNLPATLVFDHPTPAILAAHLGTEVAPDAAGEEEPADGPAERGPDQLSGLAQAVEEALAGENAQRDALRGQLRAALRALDGEPGLGVDELSSASVDQLYAFVDRELGDA</sequence>
<dbReference type="SMART" id="SM01294">
    <property type="entry name" value="PKS_PP_betabranch"/>
    <property type="match status" value="1"/>
</dbReference>
<dbReference type="InterPro" id="IPR036736">
    <property type="entry name" value="ACP-like_sf"/>
</dbReference>
<dbReference type="Pfam" id="PF00550">
    <property type="entry name" value="PP-binding"/>
    <property type="match status" value="1"/>
</dbReference>
<evidence type="ECO:0000313" key="8">
    <source>
        <dbReference type="Proteomes" id="UP001218629"/>
    </source>
</evidence>
<evidence type="ECO:0000256" key="4">
    <source>
        <dbReference type="ARBA" id="ARBA00023268"/>
    </source>
</evidence>
<dbReference type="PANTHER" id="PTHR43775">
    <property type="entry name" value="FATTY ACID SYNTHASE"/>
    <property type="match status" value="1"/>
</dbReference>